<dbReference type="PANTHER" id="PTHR34831:SF1">
    <property type="entry name" value="MIGRATION AND INVASION-INHIBITORY PROTEIN"/>
    <property type="match status" value="1"/>
</dbReference>
<dbReference type="Pfam" id="PF15734">
    <property type="entry name" value="MIIP"/>
    <property type="match status" value="1"/>
</dbReference>
<reference evidence="1" key="1">
    <citation type="submission" date="2009-11" db="EMBL/GenBank/DDBJ databases">
        <authorList>
            <consortium name="US DOE Joint Genome Institute (JGI-PGF)"/>
            <person name="Ottilar R."/>
            <person name="Schmutz J."/>
            <person name="Salamov A."/>
            <person name="Cheng J.F."/>
            <person name="Lucas S."/>
            <person name="Pitluck S."/>
            <person name="Gundlach H."/>
            <person name="Guo Y."/>
            <person name="Haberer G."/>
            <person name="Nasrallah J."/>
            <person name="Mayer K.F.X."/>
            <person name="van de Peer Y."/>
            <person name="Weigel D."/>
            <person name="Grigoriev I.V."/>
        </authorList>
    </citation>
    <scope>NUCLEOTIDE SEQUENCE</scope>
    <source>
        <strain evidence="1">Nigerian</strain>
    </source>
</reference>
<sequence length="149" mass="17272">VSIPRATLLPPYKYKAHRRKSFDPTDSLALPSHCLVGWENTVPSLPVHLYQHVKIPLWITHPTIPQEQDRKIFSICLAVCFYRTTGPTLKKYLESGEKIDMSTICSREFVHLIILITLKVINLLPDCYKCSQNIFKTYVKYFKTMVCTQ</sequence>
<dbReference type="InterPro" id="IPR031466">
    <property type="entry name" value="MIIP"/>
</dbReference>
<evidence type="ECO:0000313" key="1">
    <source>
        <dbReference type="EMBL" id="OCA14045.1"/>
    </source>
</evidence>
<reference evidence="1" key="3">
    <citation type="submission" date="2016-05" db="EMBL/GenBank/DDBJ databases">
        <title>WGS assembly of Xenopus tropicalis.</title>
        <authorList>
            <person name="Sessions A."/>
            <person name="Jenkins J."/>
            <person name="Mitros T."/>
            <person name="Lyons J.T."/>
            <person name="Dichmann D.S."/>
            <person name="Robert J."/>
            <person name="Harland R.M."/>
            <person name="Rokhsar D.S."/>
        </authorList>
    </citation>
    <scope>NUCLEOTIDE SEQUENCE</scope>
    <source>
        <strain evidence="1">Nigerian</strain>
    </source>
</reference>
<dbReference type="GO" id="GO:0030336">
    <property type="term" value="P:negative regulation of cell migration"/>
    <property type="evidence" value="ECO:0007669"/>
    <property type="project" value="InterPro"/>
</dbReference>
<proteinExistence type="predicted"/>
<dbReference type="AlphaFoldDB" id="A0A1B8XTP7"/>
<dbReference type="PANTHER" id="PTHR34831">
    <property type="entry name" value="MIGRATION AND INVASION-INHIBITORY PROTEIN"/>
    <property type="match status" value="1"/>
</dbReference>
<gene>
    <name evidence="1" type="ORF">XENTR_v90028135mg</name>
</gene>
<reference evidence="1" key="2">
    <citation type="journal article" date="2010" name="Science">
        <title>The genome of the Western clawed frog Xenopus tropicalis.</title>
        <authorList>
            <person name="Hellsten U."/>
            <person name="Harland R.M."/>
            <person name="Gilchrist M.J."/>
            <person name="Hendrix D."/>
            <person name="Jurka J."/>
            <person name="Kapitonov V."/>
            <person name="Ovcharenko I."/>
            <person name="Putnam N.H."/>
            <person name="Shu S."/>
            <person name="Taher L."/>
            <person name="Blitz I.L."/>
            <person name="Blumberg B."/>
            <person name="Dichmann D.S."/>
            <person name="Dubchak I."/>
            <person name="Amaya E."/>
            <person name="Detter J.C."/>
            <person name="Fletcher R."/>
            <person name="Gerhard D.S."/>
            <person name="Goodstein D."/>
            <person name="Graves T."/>
            <person name="Grigoriev I.V."/>
            <person name="Grimwood J."/>
            <person name="Kawashima T."/>
            <person name="Lindquist E."/>
            <person name="Lucas S.M."/>
            <person name="Mead P.E."/>
            <person name="Mitros T."/>
            <person name="Ogino H."/>
            <person name="Ohta Y."/>
            <person name="Poliakov A.V."/>
            <person name="Pollet N."/>
            <person name="Robert J."/>
            <person name="Salamov A."/>
            <person name="Sater A.K."/>
            <person name="Schmutz J."/>
            <person name="Terry A."/>
            <person name="Vize P.D."/>
            <person name="Warren W.C."/>
            <person name="Wells D."/>
            <person name="Wills A."/>
            <person name="Wilson R.K."/>
            <person name="Zimmerman L.B."/>
            <person name="Zorn A.M."/>
            <person name="Grainger R."/>
            <person name="Grammer T."/>
            <person name="Khokha M.K."/>
            <person name="Richardson P.M."/>
            <person name="Rokhsar D.S."/>
        </authorList>
    </citation>
    <scope>NUCLEOTIDE SEQUENCE [LARGE SCALE GENOMIC DNA]</scope>
    <source>
        <strain evidence="1">Nigerian</strain>
    </source>
</reference>
<feature type="non-terminal residue" evidence="1">
    <location>
        <position position="1"/>
    </location>
</feature>
<dbReference type="GO" id="GO:0010972">
    <property type="term" value="P:negative regulation of G2/M transition of mitotic cell cycle"/>
    <property type="evidence" value="ECO:0007669"/>
    <property type="project" value="InterPro"/>
</dbReference>
<protein>
    <submittedName>
        <fullName evidence="1">Uncharacterized protein</fullName>
    </submittedName>
</protein>
<organism evidence="1">
    <name type="scientific">Xenopus tropicalis</name>
    <name type="common">Western clawed frog</name>
    <name type="synonym">Silurana tropicalis</name>
    <dbReference type="NCBI Taxonomy" id="8364"/>
    <lineage>
        <taxon>Eukaryota</taxon>
        <taxon>Metazoa</taxon>
        <taxon>Chordata</taxon>
        <taxon>Craniata</taxon>
        <taxon>Vertebrata</taxon>
        <taxon>Euteleostomi</taxon>
        <taxon>Amphibia</taxon>
        <taxon>Batrachia</taxon>
        <taxon>Anura</taxon>
        <taxon>Pipoidea</taxon>
        <taxon>Pipidae</taxon>
        <taxon>Xenopodinae</taxon>
        <taxon>Xenopus</taxon>
        <taxon>Silurana</taxon>
    </lineage>
</organism>
<dbReference type="EMBL" id="KV462661">
    <property type="protein sequence ID" value="OCA14045.1"/>
    <property type="molecule type" value="Genomic_DNA"/>
</dbReference>
<name>A0A1B8XTP7_XENTR</name>
<accession>A0A1B8XTP7</accession>